<dbReference type="InterPro" id="IPR013211">
    <property type="entry name" value="LVIVD"/>
</dbReference>
<evidence type="ECO:0000313" key="1">
    <source>
        <dbReference type="EMBL" id="MFD2523847.1"/>
    </source>
</evidence>
<dbReference type="InterPro" id="IPR011047">
    <property type="entry name" value="Quinoprotein_ADH-like_sf"/>
</dbReference>
<reference evidence="2" key="1">
    <citation type="journal article" date="2019" name="Int. J. Syst. Evol. Microbiol.">
        <title>The Global Catalogue of Microorganisms (GCM) 10K type strain sequencing project: providing services to taxonomists for standard genome sequencing and annotation.</title>
        <authorList>
            <consortium name="The Broad Institute Genomics Platform"/>
            <consortium name="The Broad Institute Genome Sequencing Center for Infectious Disease"/>
            <person name="Wu L."/>
            <person name="Ma J."/>
        </authorList>
    </citation>
    <scope>NUCLEOTIDE SEQUENCE [LARGE SCALE GENOMIC DNA]</scope>
    <source>
        <strain evidence="2">KCTC 52344</strain>
    </source>
</reference>
<dbReference type="SUPFAM" id="SSF50998">
    <property type="entry name" value="Quinoprotein alcohol dehydrogenase-like"/>
    <property type="match status" value="1"/>
</dbReference>
<dbReference type="Pfam" id="PF08309">
    <property type="entry name" value="LVIVD"/>
    <property type="match status" value="2"/>
</dbReference>
<gene>
    <name evidence="1" type="ORF">ACFSR2_23300</name>
</gene>
<accession>A0ABW5JEQ4</accession>
<keyword evidence="2" id="KW-1185">Reference proteome</keyword>
<dbReference type="Proteomes" id="UP001597510">
    <property type="component" value="Unassembled WGS sequence"/>
</dbReference>
<dbReference type="EMBL" id="JBHULC010000038">
    <property type="protein sequence ID" value="MFD2523847.1"/>
    <property type="molecule type" value="Genomic_DNA"/>
</dbReference>
<name>A0ABW5JEQ4_9BACT</name>
<comment type="caution">
    <text evidence="1">The sequence shown here is derived from an EMBL/GenBank/DDBJ whole genome shotgun (WGS) entry which is preliminary data.</text>
</comment>
<evidence type="ECO:0000313" key="2">
    <source>
        <dbReference type="Proteomes" id="UP001597510"/>
    </source>
</evidence>
<sequence>MKNNYLKSLAVILGFGMALGNISCTDNCETTRTYRTTVPFVLSVQEIREGIVAQAPQELNNLGKIYVKDNYIFINELKKGLHIIDNSNPQKPENIAFLKVPGVIDMAVKDHILYADSYMDMVTFDISDPKNIKQTGRVKDVFLNGLADGITWQYQPQSQQVTDSDVKIITEKIRTNCGFSIVNPNPIYYDYAFQNMSGSRGPTSPSASGTGQGGSMARFTIYNDYLYTVSMNDLVLFNIKSLTQPVQESKINLGWGIETIFPYKDKLFIGSNTGMYIFDNKNPAKPELMSMFAHARACDPVVVANDIAYVTLRSGGPCGVAPNRLDVVDVSSLAFPRLVKSYEMQNPAGLAIDSPNLFICEGQYGLKSFDASSVSDIKLQQHIDKINAFDMIPLGNKHLLMVGKDGLYQYDTSNPKDLKLLSLIPVKKAF</sequence>
<proteinExistence type="predicted"/>
<protein>
    <submittedName>
        <fullName evidence="1">LVIVD repeat-containing protein</fullName>
    </submittedName>
</protein>
<organism evidence="1 2">
    <name type="scientific">Emticicia soli</name>
    <dbReference type="NCBI Taxonomy" id="2027878"/>
    <lineage>
        <taxon>Bacteria</taxon>
        <taxon>Pseudomonadati</taxon>
        <taxon>Bacteroidota</taxon>
        <taxon>Cytophagia</taxon>
        <taxon>Cytophagales</taxon>
        <taxon>Leadbetterellaceae</taxon>
        <taxon>Emticicia</taxon>
    </lineage>
</organism>
<dbReference type="RefSeq" id="WP_340234214.1">
    <property type="nucleotide sequence ID" value="NZ_JBBEWC010000001.1"/>
</dbReference>